<accession>A0ABX0SD90</accession>
<evidence type="ECO:0000256" key="2">
    <source>
        <dbReference type="ARBA" id="ARBA00022741"/>
    </source>
</evidence>
<comment type="catalytic activity">
    <reaction evidence="9">
        <text>ATP + H2O = ADP + phosphate + H(+)</text>
        <dbReference type="Rhea" id="RHEA:13065"/>
        <dbReference type="ChEBI" id="CHEBI:15377"/>
        <dbReference type="ChEBI" id="CHEBI:15378"/>
        <dbReference type="ChEBI" id="CHEBI:30616"/>
        <dbReference type="ChEBI" id="CHEBI:43474"/>
        <dbReference type="ChEBI" id="CHEBI:456216"/>
        <dbReference type="EC" id="5.6.2.4"/>
    </reaction>
</comment>
<feature type="domain" description="UvrD-like helicase ATP-binding" evidence="13">
    <location>
        <begin position="14"/>
        <end position="295"/>
    </location>
</feature>
<dbReference type="SUPFAM" id="SSF47819">
    <property type="entry name" value="HRDC-like"/>
    <property type="match status" value="1"/>
</dbReference>
<name>A0ABX0SD90_9ACTN</name>
<dbReference type="InterPro" id="IPR014017">
    <property type="entry name" value="DNA_helicase_UvrD-like_C"/>
</dbReference>
<dbReference type="SUPFAM" id="SSF52540">
    <property type="entry name" value="P-loop containing nucleoside triphosphate hydrolases"/>
    <property type="match status" value="1"/>
</dbReference>
<evidence type="ECO:0000313" key="15">
    <source>
        <dbReference type="Proteomes" id="UP000749311"/>
    </source>
</evidence>
<comment type="caution">
    <text evidence="14">The sequence shown here is derived from an EMBL/GenBank/DDBJ whole genome shotgun (WGS) entry which is preliminary data.</text>
</comment>
<feature type="region of interest" description="Disordered" evidence="11">
    <location>
        <begin position="461"/>
        <end position="495"/>
    </location>
</feature>
<keyword evidence="6" id="KW-0413">Isomerase</keyword>
<organism evidence="14 15">
    <name type="scientific">Brooklawnia cerclae</name>
    <dbReference type="NCBI Taxonomy" id="349934"/>
    <lineage>
        <taxon>Bacteria</taxon>
        <taxon>Bacillati</taxon>
        <taxon>Actinomycetota</taxon>
        <taxon>Actinomycetes</taxon>
        <taxon>Propionibacteriales</taxon>
        <taxon>Propionibacteriaceae</taxon>
        <taxon>Brooklawnia</taxon>
    </lineage>
</organism>
<keyword evidence="15" id="KW-1185">Reference proteome</keyword>
<dbReference type="InterPro" id="IPR044876">
    <property type="entry name" value="HRDC_dom_sf"/>
</dbReference>
<evidence type="ECO:0000256" key="10">
    <source>
        <dbReference type="PROSITE-ProRule" id="PRU00560"/>
    </source>
</evidence>
<evidence type="ECO:0000313" key="14">
    <source>
        <dbReference type="EMBL" id="NIH56374.1"/>
    </source>
</evidence>
<dbReference type="PANTHER" id="PTHR11070">
    <property type="entry name" value="UVRD / RECB / PCRA DNA HELICASE FAMILY MEMBER"/>
    <property type="match status" value="1"/>
</dbReference>
<evidence type="ECO:0000256" key="7">
    <source>
        <dbReference type="ARBA" id="ARBA00034617"/>
    </source>
</evidence>
<evidence type="ECO:0000259" key="13">
    <source>
        <dbReference type="PROSITE" id="PS51198"/>
    </source>
</evidence>
<dbReference type="Pfam" id="PF00580">
    <property type="entry name" value="UvrD-helicase"/>
    <property type="match status" value="1"/>
</dbReference>
<evidence type="ECO:0000256" key="4">
    <source>
        <dbReference type="ARBA" id="ARBA00022806"/>
    </source>
</evidence>
<dbReference type="Pfam" id="PF00570">
    <property type="entry name" value="HRDC"/>
    <property type="match status" value="1"/>
</dbReference>
<evidence type="ECO:0000256" key="11">
    <source>
        <dbReference type="SAM" id="MobiDB-lite"/>
    </source>
</evidence>
<dbReference type="Proteomes" id="UP000749311">
    <property type="component" value="Unassembled WGS sequence"/>
</dbReference>
<dbReference type="CDD" id="cd17932">
    <property type="entry name" value="DEXQc_UvrD"/>
    <property type="match status" value="1"/>
</dbReference>
<dbReference type="Gene3D" id="3.40.50.300">
    <property type="entry name" value="P-loop containing nucleotide triphosphate hydrolases"/>
    <property type="match status" value="2"/>
</dbReference>
<dbReference type="InterPro" id="IPR000212">
    <property type="entry name" value="DNA_helicase_UvrD/REP"/>
</dbReference>
<keyword evidence="4 10" id="KW-0347">Helicase</keyword>
<evidence type="ECO:0000256" key="5">
    <source>
        <dbReference type="ARBA" id="ARBA00022840"/>
    </source>
</evidence>
<feature type="domain" description="HRDC" evidence="12">
    <location>
        <begin position="528"/>
        <end position="608"/>
    </location>
</feature>
<dbReference type="Pfam" id="PF13361">
    <property type="entry name" value="UvrD_C"/>
    <property type="match status" value="2"/>
</dbReference>
<comment type="similarity">
    <text evidence="1">Belongs to the helicase family. UvrD subfamily.</text>
</comment>
<dbReference type="SMART" id="SM00341">
    <property type="entry name" value="HRDC"/>
    <property type="match status" value="1"/>
</dbReference>
<gene>
    <name evidence="14" type="ORF">FB473_001019</name>
</gene>
<reference evidence="14 15" key="1">
    <citation type="submission" date="2020-02" db="EMBL/GenBank/DDBJ databases">
        <title>Sequencing the genomes of 1000 actinobacteria strains.</title>
        <authorList>
            <person name="Klenk H.-P."/>
        </authorList>
    </citation>
    <scope>NUCLEOTIDE SEQUENCE [LARGE SCALE GENOMIC DNA]</scope>
    <source>
        <strain evidence="14 15">DSM 19609</strain>
    </source>
</reference>
<dbReference type="Gene3D" id="1.10.10.160">
    <property type="match status" value="1"/>
</dbReference>
<dbReference type="GO" id="GO:0004386">
    <property type="term" value="F:helicase activity"/>
    <property type="evidence" value="ECO:0007669"/>
    <property type="project" value="UniProtKB-KW"/>
</dbReference>
<evidence type="ECO:0000256" key="3">
    <source>
        <dbReference type="ARBA" id="ARBA00022801"/>
    </source>
</evidence>
<dbReference type="InterPro" id="IPR002121">
    <property type="entry name" value="HRDC_dom"/>
</dbReference>
<proteinExistence type="inferred from homology"/>
<dbReference type="EMBL" id="JAAMOZ010000001">
    <property type="protein sequence ID" value="NIH56374.1"/>
    <property type="molecule type" value="Genomic_DNA"/>
</dbReference>
<keyword evidence="2 10" id="KW-0547">Nucleotide-binding</keyword>
<evidence type="ECO:0000259" key="12">
    <source>
        <dbReference type="PROSITE" id="PS50967"/>
    </source>
</evidence>
<evidence type="ECO:0000256" key="1">
    <source>
        <dbReference type="ARBA" id="ARBA00009922"/>
    </source>
</evidence>
<dbReference type="InterPro" id="IPR013986">
    <property type="entry name" value="DExx_box_DNA_helicase_dom_sf"/>
</dbReference>
<dbReference type="PROSITE" id="PS51198">
    <property type="entry name" value="UVRD_HELICASE_ATP_BIND"/>
    <property type="match status" value="1"/>
</dbReference>
<protein>
    <recommendedName>
        <fullName evidence="8">DNA 3'-5' helicase</fullName>
        <ecNumber evidence="8">5.6.2.4</ecNumber>
    </recommendedName>
</protein>
<dbReference type="PROSITE" id="PS50967">
    <property type="entry name" value="HRDC"/>
    <property type="match status" value="1"/>
</dbReference>
<keyword evidence="3 10" id="KW-0378">Hydrolase</keyword>
<keyword evidence="5 10" id="KW-0067">ATP-binding</keyword>
<evidence type="ECO:0000256" key="6">
    <source>
        <dbReference type="ARBA" id="ARBA00023235"/>
    </source>
</evidence>
<dbReference type="InterPro" id="IPR010997">
    <property type="entry name" value="HRDC-like_sf"/>
</dbReference>
<dbReference type="InterPro" id="IPR027417">
    <property type="entry name" value="P-loop_NTPase"/>
</dbReference>
<evidence type="ECO:0000256" key="8">
    <source>
        <dbReference type="ARBA" id="ARBA00034808"/>
    </source>
</evidence>
<sequence>MESMGRLGADEVLGGLDPQQRVVATSFGSPVVVLAGAGTGKTRAITHRIAYGALTGRIDPRRALAVTFTTKAAGELRSRLHSLGVPGVQARTFHSAALRQLSYFWPRVNGTELPPVASSVLGLVAEAARPLGVELETGLLRDLAGEISWAKVSNVPADRYPELAGAAGRSVAALDPDQVSDVLVRYEQVKKRRAVIDFDDILLCTIALLHEHPEVAEQVRAQYRHLTVDEFQDVSPVQRTLLELWLGEGRDVCVVGDPNQAIHTFAGAQPRYLEGFAREHPGALTLRLETNHRSTPEVLEAANATMGRGLRLRAVRPAGPRVEVAMSADEPSEAAEVAEWLRLRHEAGITWAEQAVLFRINAQAEMVQEALDEAGVPCVLRDAEGRGRSRDHRSSVVDAVTLSTIHSAKGLEWEAVAVIGLTEGMLPFVLATTPAQIAEERRLLHVAITRARTDLRLSWAPGGASGHGQRQPSRFLRDCGLTGGTSSTTTMPVRRRARPRTLPLCRVCGRSLSEAAEIKLGRHADCPGDVDVELFEALRAWRLRCAREQSLPAFVIFTEATLRALAEQRPSDRAGLLRIQGIGIDKAERYGDQVLGIIRAGGPATGDVTTTHKRG</sequence>
<evidence type="ECO:0000256" key="9">
    <source>
        <dbReference type="ARBA" id="ARBA00048988"/>
    </source>
</evidence>
<comment type="catalytic activity">
    <reaction evidence="7">
        <text>Couples ATP hydrolysis with the unwinding of duplex DNA by translocating in the 3'-5' direction.</text>
        <dbReference type="EC" id="5.6.2.4"/>
    </reaction>
</comment>
<feature type="binding site" evidence="10">
    <location>
        <begin position="35"/>
        <end position="42"/>
    </location>
    <ligand>
        <name>ATP</name>
        <dbReference type="ChEBI" id="CHEBI:30616"/>
    </ligand>
</feature>
<dbReference type="Gene3D" id="1.10.150.80">
    <property type="entry name" value="HRDC domain"/>
    <property type="match status" value="1"/>
</dbReference>
<dbReference type="InterPro" id="IPR014016">
    <property type="entry name" value="UvrD-like_ATP-bd"/>
</dbReference>
<dbReference type="EC" id="5.6.2.4" evidence="8"/>
<dbReference type="CDD" id="cd18807">
    <property type="entry name" value="SF1_C_UvrD"/>
    <property type="match status" value="1"/>
</dbReference>
<dbReference type="PANTHER" id="PTHR11070:SF69">
    <property type="entry name" value="ATP-DEPENDENT DNA HELICASE UVRD2"/>
    <property type="match status" value="1"/>
</dbReference>